<evidence type="ECO:0000256" key="1">
    <source>
        <dbReference type="SAM" id="MobiDB-lite"/>
    </source>
</evidence>
<evidence type="ECO:0000313" key="3">
    <source>
        <dbReference type="Proteomes" id="UP000647172"/>
    </source>
</evidence>
<comment type="caution">
    <text evidence="2">The sequence shown here is derived from an EMBL/GenBank/DDBJ whole genome shotgun (WGS) entry which is preliminary data.</text>
</comment>
<reference evidence="2" key="1">
    <citation type="submission" date="2021-01" db="EMBL/GenBank/DDBJ databases">
        <title>Whole genome shotgun sequence of Actinoplanes nipponensis NBRC 14063.</title>
        <authorList>
            <person name="Komaki H."/>
            <person name="Tamura T."/>
        </authorList>
    </citation>
    <scope>NUCLEOTIDE SEQUENCE</scope>
    <source>
        <strain evidence="2">NBRC 14063</strain>
    </source>
</reference>
<keyword evidence="3" id="KW-1185">Reference proteome</keyword>
<sequence length="107" mass="11693">MTHADNPTKVISGGNHHRSVRNVLAAIEARERPGSGFVAVVVIDVSLTVTCICRRARLLGVCVRNVWHTLQRRSASRRVREGLPRYRSGAASRRIGPAQVAGDQRAS</sequence>
<gene>
    <name evidence="2" type="ORF">Ani05nite_35550</name>
</gene>
<feature type="region of interest" description="Disordered" evidence="1">
    <location>
        <begin position="78"/>
        <end position="107"/>
    </location>
</feature>
<proteinExistence type="predicted"/>
<dbReference type="Proteomes" id="UP000647172">
    <property type="component" value="Unassembled WGS sequence"/>
</dbReference>
<dbReference type="AlphaFoldDB" id="A0A919JGG0"/>
<accession>A0A919JGG0</accession>
<evidence type="ECO:0000313" key="2">
    <source>
        <dbReference type="EMBL" id="GIE50021.1"/>
    </source>
</evidence>
<organism evidence="2 3">
    <name type="scientific">Actinoplanes nipponensis</name>
    <dbReference type="NCBI Taxonomy" id="135950"/>
    <lineage>
        <taxon>Bacteria</taxon>
        <taxon>Bacillati</taxon>
        <taxon>Actinomycetota</taxon>
        <taxon>Actinomycetes</taxon>
        <taxon>Micromonosporales</taxon>
        <taxon>Micromonosporaceae</taxon>
        <taxon>Actinoplanes</taxon>
    </lineage>
</organism>
<protein>
    <submittedName>
        <fullName evidence="2">Uncharacterized protein</fullName>
    </submittedName>
</protein>
<dbReference type="EMBL" id="BOMQ01000044">
    <property type="protein sequence ID" value="GIE50021.1"/>
    <property type="molecule type" value="Genomic_DNA"/>
</dbReference>
<name>A0A919JGG0_9ACTN</name>